<proteinExistence type="predicted"/>
<evidence type="ECO:0000313" key="2">
    <source>
        <dbReference type="Proteomes" id="UP000270296"/>
    </source>
</evidence>
<gene>
    <name evidence="1" type="ORF">SBAD_LOCUS993</name>
</gene>
<keyword evidence="2" id="KW-1185">Reference proteome</keyword>
<accession>A0A183IBJ9</accession>
<evidence type="ECO:0000313" key="3">
    <source>
        <dbReference type="WBParaSite" id="SBAD_0000102501-mRNA-1"/>
    </source>
</evidence>
<dbReference type="WBParaSite" id="SBAD_0000102501-mRNA-1">
    <property type="protein sequence ID" value="SBAD_0000102501-mRNA-1"/>
    <property type="gene ID" value="SBAD_0000102501"/>
</dbReference>
<dbReference type="EMBL" id="UZAM01006677">
    <property type="protein sequence ID" value="VDO92852.1"/>
    <property type="molecule type" value="Genomic_DNA"/>
</dbReference>
<reference evidence="1 2" key="2">
    <citation type="submission" date="2018-11" db="EMBL/GenBank/DDBJ databases">
        <authorList>
            <consortium name="Pathogen Informatics"/>
        </authorList>
    </citation>
    <scope>NUCLEOTIDE SEQUENCE [LARGE SCALE GENOMIC DNA]</scope>
</reference>
<organism evidence="3">
    <name type="scientific">Soboliphyme baturini</name>
    <dbReference type="NCBI Taxonomy" id="241478"/>
    <lineage>
        <taxon>Eukaryota</taxon>
        <taxon>Metazoa</taxon>
        <taxon>Ecdysozoa</taxon>
        <taxon>Nematoda</taxon>
        <taxon>Enoplea</taxon>
        <taxon>Dorylaimia</taxon>
        <taxon>Dioctophymatida</taxon>
        <taxon>Dioctophymatoidea</taxon>
        <taxon>Soboliphymatidae</taxon>
        <taxon>Soboliphyme</taxon>
    </lineage>
</organism>
<dbReference type="Proteomes" id="UP000270296">
    <property type="component" value="Unassembled WGS sequence"/>
</dbReference>
<reference evidence="3" key="1">
    <citation type="submission" date="2016-06" db="UniProtKB">
        <authorList>
            <consortium name="WormBaseParasite"/>
        </authorList>
    </citation>
    <scope>IDENTIFICATION</scope>
</reference>
<protein>
    <submittedName>
        <fullName evidence="3">Sm domain-containing protein</fullName>
    </submittedName>
</protein>
<sequence>MEQFWVTAETLSLRQERNVAKDWQMLYSPVNTAAKGGKQLLHSKSSEPLQDPDDCRKRWVVHFAEFLNKPEPPSGTIMEEVKNVKYLGSVLARDEKCNLKLALESVSFGRFSDKAIYPDCNKITAVFSILMYRL</sequence>
<dbReference type="AlphaFoldDB" id="A0A183IBJ9"/>
<name>A0A183IBJ9_9BILA</name>
<evidence type="ECO:0000313" key="1">
    <source>
        <dbReference type="EMBL" id="VDO92852.1"/>
    </source>
</evidence>